<dbReference type="WBParaSite" id="HPBE_0001185701-mRNA-1">
    <property type="protein sequence ID" value="HPBE_0001185701-mRNA-1"/>
    <property type="gene ID" value="HPBE_0001185701"/>
</dbReference>
<comment type="subcellular location">
    <subcellularLocation>
        <location evidence="1">Secreted</location>
    </subcellularLocation>
</comment>
<evidence type="ECO:0000256" key="2">
    <source>
        <dbReference type="ARBA" id="ARBA00010112"/>
    </source>
</evidence>
<keyword evidence="4" id="KW-0732">Signal</keyword>
<dbReference type="Gene3D" id="2.60.40.3330">
    <property type="match status" value="1"/>
</dbReference>
<organism evidence="6 7">
    <name type="scientific">Heligmosomoides polygyrus</name>
    <name type="common">Parasitic roundworm</name>
    <dbReference type="NCBI Taxonomy" id="6339"/>
    <lineage>
        <taxon>Eukaryota</taxon>
        <taxon>Metazoa</taxon>
        <taxon>Ecdysozoa</taxon>
        <taxon>Nematoda</taxon>
        <taxon>Chromadorea</taxon>
        <taxon>Rhabditida</taxon>
        <taxon>Rhabditina</taxon>
        <taxon>Rhabditomorpha</taxon>
        <taxon>Strongyloidea</taxon>
        <taxon>Heligmosomidae</taxon>
        <taxon>Heligmosomoides</taxon>
    </lineage>
</organism>
<gene>
    <name evidence="5" type="ORF">HPBE_LOCUS11858</name>
</gene>
<dbReference type="OrthoDB" id="424543at2759"/>
<keyword evidence="3" id="KW-0964">Secreted</keyword>
<dbReference type="Proteomes" id="UP000050761">
    <property type="component" value="Unassembled WGS sequence"/>
</dbReference>
<accession>A0A3P8CPS2</accession>
<name>A0A183FUI7_HELPZ</name>
<evidence type="ECO:0000256" key="1">
    <source>
        <dbReference type="ARBA" id="ARBA00004613"/>
    </source>
</evidence>
<accession>A0A183FUI7</accession>
<dbReference type="Pfam" id="PF01060">
    <property type="entry name" value="TTR-52"/>
    <property type="match status" value="1"/>
</dbReference>
<evidence type="ECO:0000256" key="3">
    <source>
        <dbReference type="ARBA" id="ARBA00022525"/>
    </source>
</evidence>
<dbReference type="EMBL" id="UZAH01027256">
    <property type="protein sequence ID" value="VDO90088.1"/>
    <property type="molecule type" value="Genomic_DNA"/>
</dbReference>
<sequence length="241" mass="27396">MTEVNSRVSAAWSKWSSVTGVLCDRKIPEQCTALNVCWPATKEVETGLSVVETKMLRWTAGVSRMDRIRNDVIRRFGVAPIADRMREARLRWYGHVLHGGEDSVRKIGLKLEMWIVWMVVGIVAVGANCKMQRITVRGVAMCNREKVKGAKVELWERDPLNPDDLLNTDTTSRRGEFEVKGEQDEIGPIEPYLLITHSCSVKKRGCKRESEYPIPKSKIDGVYDMTFVNLNVLAQKDKEKC</sequence>
<dbReference type="PANTHER" id="PTHR21700:SF120">
    <property type="entry name" value="TRANSTHYRETIN-LIKE PROTEIN 15"/>
    <property type="match status" value="1"/>
</dbReference>
<dbReference type="InterPro" id="IPR038479">
    <property type="entry name" value="Transthyretin-like_sf"/>
</dbReference>
<evidence type="ECO:0000313" key="7">
    <source>
        <dbReference type="WBParaSite" id="HPBE_0001185701-mRNA-1"/>
    </source>
</evidence>
<dbReference type="InterPro" id="IPR001534">
    <property type="entry name" value="Transthyretin-like"/>
</dbReference>
<reference evidence="5 6" key="1">
    <citation type="submission" date="2018-11" db="EMBL/GenBank/DDBJ databases">
        <authorList>
            <consortium name="Pathogen Informatics"/>
        </authorList>
    </citation>
    <scope>NUCLEOTIDE SEQUENCE [LARGE SCALE GENOMIC DNA]</scope>
</reference>
<protein>
    <submittedName>
        <fullName evidence="7">Transthyretin-like family protein</fullName>
    </submittedName>
</protein>
<reference evidence="7" key="2">
    <citation type="submission" date="2019-09" db="UniProtKB">
        <authorList>
            <consortium name="WormBaseParasite"/>
        </authorList>
    </citation>
    <scope>IDENTIFICATION</scope>
</reference>
<dbReference type="GO" id="GO:0005576">
    <property type="term" value="C:extracellular region"/>
    <property type="evidence" value="ECO:0007669"/>
    <property type="project" value="UniProtKB-SubCell"/>
</dbReference>
<comment type="similarity">
    <text evidence="2">Belongs to the nematode transthyretin-like family.</text>
</comment>
<evidence type="ECO:0000313" key="5">
    <source>
        <dbReference type="EMBL" id="VDO90088.1"/>
    </source>
</evidence>
<dbReference type="GO" id="GO:0009986">
    <property type="term" value="C:cell surface"/>
    <property type="evidence" value="ECO:0007669"/>
    <property type="project" value="InterPro"/>
</dbReference>
<dbReference type="PANTHER" id="PTHR21700">
    <property type="entry name" value="TRANSTHYRETIN-LIKE FAMILY PROTEIN-RELATED"/>
    <property type="match status" value="1"/>
</dbReference>
<evidence type="ECO:0000313" key="6">
    <source>
        <dbReference type="Proteomes" id="UP000050761"/>
    </source>
</evidence>
<proteinExistence type="inferred from homology"/>
<dbReference type="AlphaFoldDB" id="A0A183FUI7"/>
<evidence type="ECO:0000256" key="4">
    <source>
        <dbReference type="ARBA" id="ARBA00022729"/>
    </source>
</evidence>
<keyword evidence="6" id="KW-1185">Reference proteome</keyword>